<keyword evidence="6 8" id="KW-0234">DNA repair</keyword>
<proteinExistence type="inferred from homology"/>
<protein>
    <recommendedName>
        <fullName evidence="8">Methylated-DNA--protein-cysteine methyltransferase</fullName>
        <ecNumber evidence="8">2.1.1.63</ecNumber>
    </recommendedName>
    <alternativeName>
        <fullName evidence="8">6-O-methylguanine-DNA methyltransferase</fullName>
        <shortName evidence="8">MGMT</shortName>
    </alternativeName>
    <alternativeName>
        <fullName evidence="8">O-6-methylguanine-DNA-alkyltransferase</fullName>
    </alternativeName>
</protein>
<comment type="catalytic activity">
    <reaction evidence="1 8">
        <text>a 4-O-methyl-thymidine in DNA + L-cysteinyl-[protein] = a thymidine in DNA + S-methyl-L-cysteinyl-[protein]</text>
        <dbReference type="Rhea" id="RHEA:53428"/>
        <dbReference type="Rhea" id="RHEA-COMP:10131"/>
        <dbReference type="Rhea" id="RHEA-COMP:10132"/>
        <dbReference type="Rhea" id="RHEA-COMP:13555"/>
        <dbReference type="Rhea" id="RHEA-COMP:13556"/>
        <dbReference type="ChEBI" id="CHEBI:29950"/>
        <dbReference type="ChEBI" id="CHEBI:82612"/>
        <dbReference type="ChEBI" id="CHEBI:137386"/>
        <dbReference type="ChEBI" id="CHEBI:137387"/>
        <dbReference type="EC" id="2.1.1.63"/>
    </reaction>
</comment>
<name>A0ABZ2Z059_9BACT</name>
<evidence type="ECO:0000256" key="3">
    <source>
        <dbReference type="ARBA" id="ARBA00022603"/>
    </source>
</evidence>
<dbReference type="PANTHER" id="PTHR10815:SF5">
    <property type="entry name" value="METHYLATED-DNA--PROTEIN-CYSTEINE METHYLTRANSFERASE"/>
    <property type="match status" value="1"/>
</dbReference>
<comment type="subcellular location">
    <subcellularLocation>
        <location evidence="8">Cytoplasm</location>
    </subcellularLocation>
</comment>
<sequence length="175" mass="19209">MSVLYMDSPLGRIMIAETEGYISKVSFIDKEPAPSIPTEAAIPLHHESAIQQAFPDETPTPLLRECAAQLDAYFRKDLRAFDLPLRQEGSPFQQLVWQNLLTIPFGETITYLALAKRLGNVKSIRAAGTANGRNNIAIIVPCHRVIGSGGALTGYAGGIWRKQFLLDLEKGGLLF</sequence>
<keyword evidence="2 8" id="KW-0963">Cytoplasm</keyword>
<dbReference type="InterPro" id="IPR023546">
    <property type="entry name" value="MGMT"/>
</dbReference>
<dbReference type="SUPFAM" id="SSF46767">
    <property type="entry name" value="Methylated DNA-protein cysteine methyltransferase, C-terminal domain"/>
    <property type="match status" value="1"/>
</dbReference>
<dbReference type="PROSITE" id="PS00374">
    <property type="entry name" value="MGMT"/>
    <property type="match status" value="1"/>
</dbReference>
<dbReference type="InterPro" id="IPR001497">
    <property type="entry name" value="MethylDNA_cys_MeTrfase_AS"/>
</dbReference>
<dbReference type="PANTHER" id="PTHR10815">
    <property type="entry name" value="METHYLATED-DNA--PROTEIN-CYSTEINE METHYLTRANSFERASE"/>
    <property type="match status" value="1"/>
</dbReference>
<gene>
    <name evidence="11" type="ORF">WJU22_22510</name>
</gene>
<comment type="miscellaneous">
    <text evidence="8">This enzyme catalyzes only one turnover and therefore is not strictly catalytic. According to one definition, an enzyme is a biocatalyst that acts repeatedly and over many reaction cycles.</text>
</comment>
<comment type="function">
    <text evidence="8">Involved in the cellular defense against the biological effects of O6-methylguanine (O6-MeG) and O4-methylthymine (O4-MeT) in DNA. Repairs the methylated nucleobase in DNA by stoichiometrically transferring the methyl group to a cysteine residue in the enzyme. This is a suicide reaction: the enzyme is irreversibly inactivated.</text>
</comment>
<dbReference type="SUPFAM" id="SSF53155">
    <property type="entry name" value="Methylated DNA-protein cysteine methyltransferase domain"/>
    <property type="match status" value="1"/>
</dbReference>
<evidence type="ECO:0000256" key="7">
    <source>
        <dbReference type="ARBA" id="ARBA00049348"/>
    </source>
</evidence>
<dbReference type="InterPro" id="IPR036388">
    <property type="entry name" value="WH-like_DNA-bd_sf"/>
</dbReference>
<evidence type="ECO:0000259" key="10">
    <source>
        <dbReference type="Pfam" id="PF02870"/>
    </source>
</evidence>
<dbReference type="InterPro" id="IPR036631">
    <property type="entry name" value="MGMT_N_sf"/>
</dbReference>
<evidence type="ECO:0000256" key="6">
    <source>
        <dbReference type="ARBA" id="ARBA00023204"/>
    </source>
</evidence>
<dbReference type="EC" id="2.1.1.63" evidence="8"/>
<dbReference type="NCBIfam" id="TIGR00589">
    <property type="entry name" value="ogt"/>
    <property type="match status" value="1"/>
</dbReference>
<dbReference type="Pfam" id="PF01035">
    <property type="entry name" value="DNA_binding_1"/>
    <property type="match status" value="1"/>
</dbReference>
<feature type="domain" description="Methylguanine DNA methyltransferase ribonuclease-like" evidence="10">
    <location>
        <begin position="5"/>
        <end position="86"/>
    </location>
</feature>
<dbReference type="Proteomes" id="UP001449657">
    <property type="component" value="Chromosome"/>
</dbReference>
<dbReference type="RefSeq" id="WP_341840425.1">
    <property type="nucleotide sequence ID" value="NZ_CP149792.1"/>
</dbReference>
<keyword evidence="3 8" id="KW-0489">Methyltransferase</keyword>
<comment type="catalytic activity">
    <reaction evidence="7 8">
        <text>a 6-O-methyl-2'-deoxyguanosine in DNA + L-cysteinyl-[protein] = S-methyl-L-cysteinyl-[protein] + a 2'-deoxyguanosine in DNA</text>
        <dbReference type="Rhea" id="RHEA:24000"/>
        <dbReference type="Rhea" id="RHEA-COMP:10131"/>
        <dbReference type="Rhea" id="RHEA-COMP:10132"/>
        <dbReference type="Rhea" id="RHEA-COMP:11367"/>
        <dbReference type="Rhea" id="RHEA-COMP:11368"/>
        <dbReference type="ChEBI" id="CHEBI:29950"/>
        <dbReference type="ChEBI" id="CHEBI:82612"/>
        <dbReference type="ChEBI" id="CHEBI:85445"/>
        <dbReference type="ChEBI" id="CHEBI:85448"/>
        <dbReference type="EC" id="2.1.1.63"/>
    </reaction>
</comment>
<dbReference type="InterPro" id="IPR014048">
    <property type="entry name" value="MethylDNA_cys_MeTrfase_DNA-bd"/>
</dbReference>
<dbReference type="GO" id="GO:0003908">
    <property type="term" value="F:methylated-DNA-[protein]-cysteine S-methyltransferase activity"/>
    <property type="evidence" value="ECO:0007669"/>
    <property type="project" value="UniProtKB-EC"/>
</dbReference>
<dbReference type="InterPro" id="IPR008332">
    <property type="entry name" value="MethylG_MeTrfase_N"/>
</dbReference>
<evidence type="ECO:0000259" key="9">
    <source>
        <dbReference type="Pfam" id="PF01035"/>
    </source>
</evidence>
<evidence type="ECO:0000313" key="12">
    <source>
        <dbReference type="Proteomes" id="UP001449657"/>
    </source>
</evidence>
<dbReference type="Gene3D" id="3.30.160.70">
    <property type="entry name" value="Methylated DNA-protein cysteine methyltransferase domain"/>
    <property type="match status" value="1"/>
</dbReference>
<evidence type="ECO:0000256" key="2">
    <source>
        <dbReference type="ARBA" id="ARBA00022490"/>
    </source>
</evidence>
<dbReference type="Pfam" id="PF02870">
    <property type="entry name" value="Methyltransf_1N"/>
    <property type="match status" value="1"/>
</dbReference>
<accession>A0ABZ2Z059</accession>
<dbReference type="HAMAP" id="MF_00772">
    <property type="entry name" value="OGT"/>
    <property type="match status" value="1"/>
</dbReference>
<evidence type="ECO:0000256" key="5">
    <source>
        <dbReference type="ARBA" id="ARBA00022763"/>
    </source>
</evidence>
<dbReference type="InterPro" id="IPR036217">
    <property type="entry name" value="MethylDNA_cys_MeTrfase_DNAb"/>
</dbReference>
<feature type="domain" description="Methylated-DNA-[protein]-cysteine S-methyltransferase DNA binding" evidence="9">
    <location>
        <begin position="91"/>
        <end position="170"/>
    </location>
</feature>
<evidence type="ECO:0000256" key="8">
    <source>
        <dbReference type="HAMAP-Rule" id="MF_00772"/>
    </source>
</evidence>
<dbReference type="CDD" id="cd06445">
    <property type="entry name" value="ATase"/>
    <property type="match status" value="1"/>
</dbReference>
<evidence type="ECO:0000313" key="11">
    <source>
        <dbReference type="EMBL" id="WZN45675.1"/>
    </source>
</evidence>
<organism evidence="11 12">
    <name type="scientific">Chitinophaga caseinilytica</name>
    <dbReference type="NCBI Taxonomy" id="2267521"/>
    <lineage>
        <taxon>Bacteria</taxon>
        <taxon>Pseudomonadati</taxon>
        <taxon>Bacteroidota</taxon>
        <taxon>Chitinophagia</taxon>
        <taxon>Chitinophagales</taxon>
        <taxon>Chitinophagaceae</taxon>
        <taxon>Chitinophaga</taxon>
    </lineage>
</organism>
<keyword evidence="5 8" id="KW-0227">DNA damage</keyword>
<evidence type="ECO:0000256" key="1">
    <source>
        <dbReference type="ARBA" id="ARBA00001286"/>
    </source>
</evidence>
<dbReference type="Gene3D" id="1.10.10.10">
    <property type="entry name" value="Winged helix-like DNA-binding domain superfamily/Winged helix DNA-binding domain"/>
    <property type="match status" value="1"/>
</dbReference>
<dbReference type="EMBL" id="CP150096">
    <property type="protein sequence ID" value="WZN45675.1"/>
    <property type="molecule type" value="Genomic_DNA"/>
</dbReference>
<keyword evidence="4 8" id="KW-0808">Transferase</keyword>
<comment type="similarity">
    <text evidence="8">Belongs to the MGMT family.</text>
</comment>
<evidence type="ECO:0000256" key="4">
    <source>
        <dbReference type="ARBA" id="ARBA00022679"/>
    </source>
</evidence>
<reference evidence="11 12" key="1">
    <citation type="submission" date="2024-03" db="EMBL/GenBank/DDBJ databases">
        <title>Chitinophaga caseinilytica sp. nov., a casein hydrolysing bacterium isolated from forest soil.</title>
        <authorList>
            <person name="Lee D.S."/>
            <person name="Han D.M."/>
            <person name="Baek J.H."/>
            <person name="Choi D.G."/>
            <person name="Jeon J.H."/>
            <person name="Jeon C.O."/>
        </authorList>
    </citation>
    <scope>NUCLEOTIDE SEQUENCE [LARGE SCALE GENOMIC DNA]</scope>
    <source>
        <strain evidence="11 12">KACC 19118</strain>
    </source>
</reference>
<keyword evidence="12" id="KW-1185">Reference proteome</keyword>
<feature type="active site" description="Nucleophile; methyl group acceptor" evidence="8">
    <location>
        <position position="142"/>
    </location>
</feature>
<dbReference type="GO" id="GO:0032259">
    <property type="term" value="P:methylation"/>
    <property type="evidence" value="ECO:0007669"/>
    <property type="project" value="UniProtKB-KW"/>
</dbReference>